<comment type="caution">
    <text evidence="1">The sequence shown here is derived from an EMBL/GenBank/DDBJ whole genome shotgun (WGS) entry which is preliminary data.</text>
</comment>
<evidence type="ECO:0000313" key="2">
    <source>
        <dbReference type="Proteomes" id="UP001060085"/>
    </source>
</evidence>
<reference evidence="2" key="1">
    <citation type="journal article" date="2023" name="Nat. Plants">
        <title>Single-cell RNA sequencing provides a high-resolution roadmap for understanding the multicellular compartmentation of specialized metabolism.</title>
        <authorList>
            <person name="Sun S."/>
            <person name="Shen X."/>
            <person name="Li Y."/>
            <person name="Li Y."/>
            <person name="Wang S."/>
            <person name="Li R."/>
            <person name="Zhang H."/>
            <person name="Shen G."/>
            <person name="Guo B."/>
            <person name="Wei J."/>
            <person name="Xu J."/>
            <person name="St-Pierre B."/>
            <person name="Chen S."/>
            <person name="Sun C."/>
        </authorList>
    </citation>
    <scope>NUCLEOTIDE SEQUENCE [LARGE SCALE GENOMIC DNA]</scope>
</reference>
<dbReference type="EMBL" id="CM044704">
    <property type="protein sequence ID" value="KAI5666312.1"/>
    <property type="molecule type" value="Genomic_DNA"/>
</dbReference>
<organism evidence="1 2">
    <name type="scientific">Catharanthus roseus</name>
    <name type="common">Madagascar periwinkle</name>
    <name type="synonym">Vinca rosea</name>
    <dbReference type="NCBI Taxonomy" id="4058"/>
    <lineage>
        <taxon>Eukaryota</taxon>
        <taxon>Viridiplantae</taxon>
        <taxon>Streptophyta</taxon>
        <taxon>Embryophyta</taxon>
        <taxon>Tracheophyta</taxon>
        <taxon>Spermatophyta</taxon>
        <taxon>Magnoliopsida</taxon>
        <taxon>eudicotyledons</taxon>
        <taxon>Gunneridae</taxon>
        <taxon>Pentapetalae</taxon>
        <taxon>asterids</taxon>
        <taxon>lamiids</taxon>
        <taxon>Gentianales</taxon>
        <taxon>Apocynaceae</taxon>
        <taxon>Rauvolfioideae</taxon>
        <taxon>Vinceae</taxon>
        <taxon>Catharanthinae</taxon>
        <taxon>Catharanthus</taxon>
    </lineage>
</organism>
<accession>A0ACC0AZ43</accession>
<dbReference type="Proteomes" id="UP001060085">
    <property type="component" value="Linkage Group LG04"/>
</dbReference>
<proteinExistence type="predicted"/>
<gene>
    <name evidence="1" type="ORF">M9H77_16165</name>
</gene>
<sequence>METRNLRPELHVAQQSRRDKLRVHQQQNMQIYSNHLQQHDDFPGGQEEAVLSPDLIQMRNLRSYDLSYEPNVFSSSEMLHFAANSPHLVHQVSRTRERVDSSFTNLLSHNINSSSGGGDGGKVSGWKNVGSQQQQNCEWVSTNSNNPVFVPQGLSTNSLTGPISTDDEIPTSQKQYGDNNMHNFYHSSWPNNSGNELLLLPTAYANFSDNKDYSSGGRIIANNESLSLSLSAVPSSNKEHERERQRRDRNIVSEEMNNSETGGCFNSSSVLDTKPMKSEYNSCLINAKHSHHGVKGGIENVDMVGNSGFTPRCAAGPLGPFTGYATILKSSKFLRPTQQLLDEICNIFTQKSVNVVLDDSDNKVSNEIRPSRDGGNYGGDSAGVSSSSFSPNNSSRPEYLQKKAKLLYMQDEVCRRYKHYHQQMQMVVSSFETVAGLSSATPYISLALKSVSRHFRCLRNAISDQLRNVRKAMGEELSSLTTGTSSSKGGDTSSSKQKLMDQAFQKQKAVSGGDPRFFEPQQHVWRPQRGLPERAVAILRAWLFDHFLHPYPTDADKHMLATQTGLTRNQVSNWFINARVRVWKPMVEEIHTLETKGTAETGSSSAVKTEGKPPTEGVSQSNGSRALNRLSTSGTFSDKQAECSEIGSSIGFTSNRMNNAETWNHHERQSRLDQCRIPGTTMDGSFMGFMPYQQSGIDMGGSLGLTLGLRQNAEGLQQHPLQQQENQLRRHFGDHIIYDFVG</sequence>
<protein>
    <submittedName>
        <fullName evidence="1">Uncharacterized protein</fullName>
    </submittedName>
</protein>
<keyword evidence="2" id="KW-1185">Reference proteome</keyword>
<evidence type="ECO:0000313" key="1">
    <source>
        <dbReference type="EMBL" id="KAI5666312.1"/>
    </source>
</evidence>
<name>A0ACC0AZ43_CATRO</name>